<feature type="compositionally biased region" description="Acidic residues" evidence="1">
    <location>
        <begin position="112"/>
        <end position="124"/>
    </location>
</feature>
<protein>
    <submittedName>
        <fullName evidence="2">Uncharacterized protein</fullName>
    </submittedName>
</protein>
<feature type="region of interest" description="Disordered" evidence="1">
    <location>
        <begin position="269"/>
        <end position="299"/>
    </location>
</feature>
<name>A0A9P6C2I7_9AGAR</name>
<keyword evidence="3" id="KW-1185">Reference proteome</keyword>
<feature type="compositionally biased region" description="Low complexity" evidence="1">
    <location>
        <begin position="24"/>
        <end position="35"/>
    </location>
</feature>
<feature type="region of interest" description="Disordered" evidence="1">
    <location>
        <begin position="1"/>
        <end position="226"/>
    </location>
</feature>
<accession>A0A9P6C2I7</accession>
<dbReference type="Proteomes" id="UP000807342">
    <property type="component" value="Unassembled WGS sequence"/>
</dbReference>
<dbReference type="EMBL" id="MU151125">
    <property type="protein sequence ID" value="KAF9449631.1"/>
    <property type="molecule type" value="Genomic_DNA"/>
</dbReference>
<comment type="caution">
    <text evidence="2">The sequence shown here is derived from an EMBL/GenBank/DDBJ whole genome shotgun (WGS) entry which is preliminary data.</text>
</comment>
<evidence type="ECO:0000313" key="2">
    <source>
        <dbReference type="EMBL" id="KAF9449631.1"/>
    </source>
</evidence>
<feature type="compositionally biased region" description="Basic and acidic residues" evidence="1">
    <location>
        <begin position="53"/>
        <end position="75"/>
    </location>
</feature>
<feature type="compositionally biased region" description="Basic and acidic residues" evidence="1">
    <location>
        <begin position="102"/>
        <end position="111"/>
    </location>
</feature>
<evidence type="ECO:0000313" key="3">
    <source>
        <dbReference type="Proteomes" id="UP000807342"/>
    </source>
</evidence>
<dbReference type="OrthoDB" id="3253399at2759"/>
<organism evidence="2 3">
    <name type="scientific">Macrolepiota fuliginosa MF-IS2</name>
    <dbReference type="NCBI Taxonomy" id="1400762"/>
    <lineage>
        <taxon>Eukaryota</taxon>
        <taxon>Fungi</taxon>
        <taxon>Dikarya</taxon>
        <taxon>Basidiomycota</taxon>
        <taxon>Agaricomycotina</taxon>
        <taxon>Agaricomycetes</taxon>
        <taxon>Agaricomycetidae</taxon>
        <taxon>Agaricales</taxon>
        <taxon>Agaricineae</taxon>
        <taxon>Agaricaceae</taxon>
        <taxon>Macrolepiota</taxon>
    </lineage>
</organism>
<evidence type="ECO:0000256" key="1">
    <source>
        <dbReference type="SAM" id="MobiDB-lite"/>
    </source>
</evidence>
<gene>
    <name evidence="2" type="ORF">P691DRAFT_799125</name>
</gene>
<feature type="compositionally biased region" description="Basic residues" evidence="1">
    <location>
        <begin position="214"/>
        <end position="223"/>
    </location>
</feature>
<dbReference type="AlphaFoldDB" id="A0A9P6C2I7"/>
<proteinExistence type="predicted"/>
<reference evidence="2" key="1">
    <citation type="submission" date="2020-11" db="EMBL/GenBank/DDBJ databases">
        <authorList>
            <consortium name="DOE Joint Genome Institute"/>
            <person name="Ahrendt S."/>
            <person name="Riley R."/>
            <person name="Andreopoulos W."/>
            <person name="Labutti K."/>
            <person name="Pangilinan J."/>
            <person name="Ruiz-Duenas F.J."/>
            <person name="Barrasa J.M."/>
            <person name="Sanchez-Garcia M."/>
            <person name="Camarero S."/>
            <person name="Miyauchi S."/>
            <person name="Serrano A."/>
            <person name="Linde D."/>
            <person name="Babiker R."/>
            <person name="Drula E."/>
            <person name="Ayuso-Fernandez I."/>
            <person name="Pacheco R."/>
            <person name="Padilla G."/>
            <person name="Ferreira P."/>
            <person name="Barriuso J."/>
            <person name="Kellner H."/>
            <person name="Castanera R."/>
            <person name="Alfaro M."/>
            <person name="Ramirez L."/>
            <person name="Pisabarro A.G."/>
            <person name="Kuo A."/>
            <person name="Tritt A."/>
            <person name="Lipzen A."/>
            <person name="He G."/>
            <person name="Yan M."/>
            <person name="Ng V."/>
            <person name="Cullen D."/>
            <person name="Martin F."/>
            <person name="Rosso M.-N."/>
            <person name="Henrissat B."/>
            <person name="Hibbett D."/>
            <person name="Martinez A.T."/>
            <person name="Grigoriev I.V."/>
        </authorList>
    </citation>
    <scope>NUCLEOTIDE SEQUENCE</scope>
    <source>
        <strain evidence="2">MF-IS2</strain>
    </source>
</reference>
<feature type="compositionally biased region" description="Pro residues" evidence="1">
    <location>
        <begin position="1"/>
        <end position="10"/>
    </location>
</feature>
<feature type="compositionally biased region" description="Acidic residues" evidence="1">
    <location>
        <begin position="135"/>
        <end position="178"/>
    </location>
</feature>
<sequence>MPRALRPPSPTDSGSDSDAPEAVSLSQSKKSIQQQNAGIRQAQVLAQQKTKLKNREKDQKLKERAAKNKNDDQVLLKKRGEKKVVVEDPEGGDEVIGGVEARTLRAMKDAQVEDDDEDDEDFDEFREGSSFDGAFMDEDEDASGGSDDDEEGSNSDEAMESQISEDEAEADSDSDVEPESQPKKSNYLPDEIFKAAFSQTAKPKAAKKDILSKKQQKKRKRTSTPKDVIVGSKAIRTLASTARPISSNAAVPSSKIKKFLDRTLALKGQTMRGKSWERRPANIGVLRRNGPPAHFVRNR</sequence>